<name>A0AA37LXV0_9PEZI</name>
<evidence type="ECO:0000313" key="3">
    <source>
        <dbReference type="Proteomes" id="UP001055172"/>
    </source>
</evidence>
<comment type="caution">
    <text evidence="2">The sequence shown here is derived from an EMBL/GenBank/DDBJ whole genome shotgun (WGS) entry which is preliminary data.</text>
</comment>
<protein>
    <submittedName>
        <fullName evidence="2">Uncharacterized protein</fullName>
    </submittedName>
</protein>
<accession>A0AA37LXV0</accession>
<sequence>MGDRFNVGSWFLAGDPRAGHGSYGDSSGSNKIGIDGMDPRVPSKALRRVGDAQFANART</sequence>
<feature type="region of interest" description="Disordered" evidence="1">
    <location>
        <begin position="18"/>
        <end position="40"/>
    </location>
</feature>
<evidence type="ECO:0000313" key="2">
    <source>
        <dbReference type="EMBL" id="GJC89515.1"/>
    </source>
</evidence>
<gene>
    <name evidence="2" type="ORF">ColLi_12353</name>
</gene>
<dbReference type="EMBL" id="BPPX01000042">
    <property type="protein sequence ID" value="GJC89515.1"/>
    <property type="molecule type" value="Genomic_DNA"/>
</dbReference>
<keyword evidence="3" id="KW-1185">Reference proteome</keyword>
<dbReference type="AlphaFoldDB" id="A0AA37LXV0"/>
<evidence type="ECO:0000256" key="1">
    <source>
        <dbReference type="SAM" id="MobiDB-lite"/>
    </source>
</evidence>
<reference evidence="2 3" key="1">
    <citation type="submission" date="2021-07" db="EMBL/GenBank/DDBJ databases">
        <title>Genome data of Colletotrichum spaethianum.</title>
        <authorList>
            <person name="Utami Y.D."/>
            <person name="Hiruma K."/>
        </authorList>
    </citation>
    <scope>NUCLEOTIDE SEQUENCE [LARGE SCALE GENOMIC DNA]</scope>
    <source>
        <strain evidence="2 3">MAFF 242679</strain>
    </source>
</reference>
<proteinExistence type="predicted"/>
<dbReference type="Proteomes" id="UP001055172">
    <property type="component" value="Unassembled WGS sequence"/>
</dbReference>
<organism evidence="2 3">
    <name type="scientific">Colletotrichum liriopes</name>
    <dbReference type="NCBI Taxonomy" id="708192"/>
    <lineage>
        <taxon>Eukaryota</taxon>
        <taxon>Fungi</taxon>
        <taxon>Dikarya</taxon>
        <taxon>Ascomycota</taxon>
        <taxon>Pezizomycotina</taxon>
        <taxon>Sordariomycetes</taxon>
        <taxon>Hypocreomycetidae</taxon>
        <taxon>Glomerellales</taxon>
        <taxon>Glomerellaceae</taxon>
        <taxon>Colletotrichum</taxon>
        <taxon>Colletotrichum spaethianum species complex</taxon>
    </lineage>
</organism>